<evidence type="ECO:0000259" key="2">
    <source>
        <dbReference type="Pfam" id="PF18818"/>
    </source>
</evidence>
<feature type="domain" description="N-terminal" evidence="1">
    <location>
        <begin position="6"/>
        <end position="128"/>
    </location>
</feature>
<keyword evidence="4" id="KW-1185">Reference proteome</keyword>
<protein>
    <submittedName>
        <fullName evidence="3">DUF1738 domain-containing protein</fullName>
    </submittedName>
</protein>
<comment type="caution">
    <text evidence="3">The sequence shown here is derived from an EMBL/GenBank/DDBJ whole genome shotgun (WGS) entry which is preliminary data.</text>
</comment>
<dbReference type="GO" id="GO:0003697">
    <property type="term" value="F:single-stranded DNA binding"/>
    <property type="evidence" value="ECO:0007669"/>
    <property type="project" value="InterPro"/>
</dbReference>
<name>A0A371WXX3_9HYPH</name>
<dbReference type="Pfam" id="PF18818">
    <property type="entry name" value="MPTase-PolyVal"/>
    <property type="match status" value="1"/>
</dbReference>
<dbReference type="AlphaFoldDB" id="A0A371WXX3"/>
<dbReference type="InterPro" id="IPR013610">
    <property type="entry name" value="ArdC_N"/>
</dbReference>
<dbReference type="PIRSF" id="PIRSF037112">
    <property type="entry name" value="Antirestriction_ArdC"/>
    <property type="match status" value="1"/>
</dbReference>
<accession>A0A371WXX3</accession>
<organism evidence="3 4">
    <name type="scientific">Fulvimarina endophytica</name>
    <dbReference type="NCBI Taxonomy" id="2293836"/>
    <lineage>
        <taxon>Bacteria</taxon>
        <taxon>Pseudomonadati</taxon>
        <taxon>Pseudomonadota</taxon>
        <taxon>Alphaproteobacteria</taxon>
        <taxon>Hyphomicrobiales</taxon>
        <taxon>Aurantimonadaceae</taxon>
        <taxon>Fulvimarina</taxon>
    </lineage>
</organism>
<reference evidence="3 4" key="1">
    <citation type="submission" date="2018-08" db="EMBL/GenBank/DDBJ databases">
        <title>Fulvimarina sp. 85, whole genome shotgun sequence.</title>
        <authorList>
            <person name="Tuo L."/>
        </authorList>
    </citation>
    <scope>NUCLEOTIDE SEQUENCE [LARGE SCALE GENOMIC DNA]</scope>
    <source>
        <strain evidence="3 4">85</strain>
    </source>
</reference>
<dbReference type="OrthoDB" id="9792687at2"/>
<evidence type="ECO:0000259" key="1">
    <source>
        <dbReference type="Pfam" id="PF08401"/>
    </source>
</evidence>
<sequence>MDRISIYDRVTNQIIADLEQGVMPYVKPWKDGIGRVGFAFPANATTEKTYSGINTLILWCAGSAMDYPTQRWLTFKQAQAAGGCVRKGEKGETIVRASTFVPKDEKKSARDEDRDPAAIPFLKAYTVFNVDQCDGLDAEVMGSVADETEEPAIDLPINAAAEHTIAASGVRIVAHPDKAFYRPADDVIAMPPMRAFHEPINYYRTILHELAHASGASQRLDRLPKFARFGSEAYAREELCAEIASGFLCAAHKIVPTIQHASYVDSWLKVLKGDNRAIFTAASHAQKAADWILDRAAEANEPSGLRHAA</sequence>
<dbReference type="RefSeq" id="WP_116684895.1">
    <property type="nucleotide sequence ID" value="NZ_QURL01000014.1"/>
</dbReference>
<evidence type="ECO:0000313" key="3">
    <source>
        <dbReference type="EMBL" id="RFC61821.1"/>
    </source>
</evidence>
<dbReference type="Pfam" id="PF08401">
    <property type="entry name" value="ArdcN"/>
    <property type="match status" value="1"/>
</dbReference>
<gene>
    <name evidence="3" type="ORF">DYI37_19230</name>
</gene>
<evidence type="ECO:0000313" key="4">
    <source>
        <dbReference type="Proteomes" id="UP000264310"/>
    </source>
</evidence>
<dbReference type="EMBL" id="QURL01000014">
    <property type="protein sequence ID" value="RFC61821.1"/>
    <property type="molecule type" value="Genomic_DNA"/>
</dbReference>
<dbReference type="Proteomes" id="UP000264310">
    <property type="component" value="Unassembled WGS sequence"/>
</dbReference>
<feature type="domain" description="Polyvalent protein metallopeptidase" evidence="2">
    <location>
        <begin position="160"/>
        <end position="284"/>
    </location>
</feature>
<dbReference type="InterPro" id="IPR017113">
    <property type="entry name" value="Antirestriction_ArdC"/>
</dbReference>
<dbReference type="InterPro" id="IPR041459">
    <property type="entry name" value="MPTase-PolyVal"/>
</dbReference>
<proteinExistence type="predicted"/>